<evidence type="ECO:0000313" key="2">
    <source>
        <dbReference type="EnsemblPlants" id="AUR62016332-RA:cds"/>
    </source>
</evidence>
<dbReference type="Proteomes" id="UP000596660">
    <property type="component" value="Unplaced"/>
</dbReference>
<evidence type="ECO:0000313" key="3">
    <source>
        <dbReference type="Proteomes" id="UP000596660"/>
    </source>
</evidence>
<proteinExistence type="predicted"/>
<dbReference type="CDD" id="cd22160">
    <property type="entry name" value="F-box_AtFBL13-like"/>
    <property type="match status" value="1"/>
</dbReference>
<dbReference type="InterPro" id="IPR055411">
    <property type="entry name" value="LRR_FXL15/At3g58940/PEG3-like"/>
</dbReference>
<protein>
    <recommendedName>
        <fullName evidence="1">F-box domain-containing protein</fullName>
    </recommendedName>
</protein>
<dbReference type="InterPro" id="IPR032675">
    <property type="entry name" value="LRR_dom_sf"/>
</dbReference>
<dbReference type="SMART" id="SM00579">
    <property type="entry name" value="FBD"/>
    <property type="match status" value="1"/>
</dbReference>
<sequence>MDWSLKPCTATYTTVWDVQNHNDRKSLVDRLTCLPDELLNQILSLLPAKDAAATSVLSRRLRRVFSLITCLDFNVSPISLCLQHPNAIQRFPTFVSFVDDVLQAHQSRYLTKFRLKVSSGDFDKVFFDGCYFGKCKQGCLPDLKSARLNAWISYPLTLCGLRELDLCILVSEPGDSQLPPAIFTCETLEVLKLEFNIGLDHVYNMPSYRLPNLKLLLLFASFISVDRFLPRLVSSCPVLEDLTFKAFTNYVYITDIRSTSLRRMCLSMPKCDAFDEHNTDLVIIDTPSLEYLDYRDNLAMCYYIRVMHCLVEAVLVVTQCLEFGESFPQMIGLIRPFSYVQRLSLQGLILWELDSVDEKVLKDQLPVFPNLKHLELNVAARNNYWNKLLLPFLNCSPVLEVLDFSEGFTKDYDARFVSSNKEELELEREFYSTDHEVPLCCRFHLRKILVRKYYGLEREVGMIQFLLRHAIVLEELVICLAGDPIPDQMLVENTLKNLPKASLTCSIQVLC</sequence>
<dbReference type="OrthoDB" id="594804at2759"/>
<dbReference type="Pfam" id="PF24758">
    <property type="entry name" value="LRR_At5g56370"/>
    <property type="match status" value="1"/>
</dbReference>
<dbReference type="Pfam" id="PF00646">
    <property type="entry name" value="F-box"/>
    <property type="match status" value="1"/>
</dbReference>
<dbReference type="OMA" id="HEVPLCC"/>
<organism evidence="2 3">
    <name type="scientific">Chenopodium quinoa</name>
    <name type="common">Quinoa</name>
    <dbReference type="NCBI Taxonomy" id="63459"/>
    <lineage>
        <taxon>Eukaryota</taxon>
        <taxon>Viridiplantae</taxon>
        <taxon>Streptophyta</taxon>
        <taxon>Embryophyta</taxon>
        <taxon>Tracheophyta</taxon>
        <taxon>Spermatophyta</taxon>
        <taxon>Magnoliopsida</taxon>
        <taxon>eudicotyledons</taxon>
        <taxon>Gunneridae</taxon>
        <taxon>Pentapetalae</taxon>
        <taxon>Caryophyllales</taxon>
        <taxon>Chenopodiaceae</taxon>
        <taxon>Chenopodioideae</taxon>
        <taxon>Atripliceae</taxon>
        <taxon>Chenopodium</taxon>
    </lineage>
</organism>
<gene>
    <name evidence="2" type="primary">LOC110703083</name>
</gene>
<dbReference type="PANTHER" id="PTHR31900">
    <property type="entry name" value="F-BOX/RNI SUPERFAMILY PROTEIN-RELATED"/>
    <property type="match status" value="1"/>
</dbReference>
<evidence type="ECO:0000259" key="1">
    <source>
        <dbReference type="PROSITE" id="PS50181"/>
    </source>
</evidence>
<dbReference type="InterPro" id="IPR050232">
    <property type="entry name" value="FBL13/AtMIF1-like"/>
</dbReference>
<dbReference type="EnsemblPlants" id="AUR62016332-RA">
    <property type="protein sequence ID" value="AUR62016332-RA:cds"/>
    <property type="gene ID" value="AUR62016332"/>
</dbReference>
<dbReference type="PROSITE" id="PS50181">
    <property type="entry name" value="FBOX"/>
    <property type="match status" value="1"/>
</dbReference>
<dbReference type="Gene3D" id="1.20.1280.50">
    <property type="match status" value="1"/>
</dbReference>
<dbReference type="Gramene" id="AUR62016332-RA">
    <property type="protein sequence ID" value="AUR62016332-RA:cds"/>
    <property type="gene ID" value="AUR62016332"/>
</dbReference>
<feature type="domain" description="F-box" evidence="1">
    <location>
        <begin position="28"/>
        <end position="64"/>
    </location>
</feature>
<dbReference type="RefSeq" id="XP_021736532.1">
    <property type="nucleotide sequence ID" value="XM_021880840.1"/>
</dbReference>
<dbReference type="InterPro" id="IPR053781">
    <property type="entry name" value="F-box_AtFBL13-like"/>
</dbReference>
<dbReference type="SUPFAM" id="SSF52047">
    <property type="entry name" value="RNI-like"/>
    <property type="match status" value="1"/>
</dbReference>
<dbReference type="InterPro" id="IPR006566">
    <property type="entry name" value="FBD"/>
</dbReference>
<dbReference type="InterPro" id="IPR001810">
    <property type="entry name" value="F-box_dom"/>
</dbReference>
<dbReference type="GeneID" id="110703083"/>
<dbReference type="AlphaFoldDB" id="A0A803LN03"/>
<dbReference type="SMART" id="SM00256">
    <property type="entry name" value="FBOX"/>
    <property type="match status" value="1"/>
</dbReference>
<dbReference type="Pfam" id="PF08387">
    <property type="entry name" value="FBD"/>
    <property type="match status" value="1"/>
</dbReference>
<dbReference type="Gene3D" id="3.80.10.10">
    <property type="entry name" value="Ribonuclease Inhibitor"/>
    <property type="match status" value="1"/>
</dbReference>
<dbReference type="PANTHER" id="PTHR31900:SF27">
    <property type="entry name" value="FBD DOMAIN-CONTAINING PROTEIN"/>
    <property type="match status" value="1"/>
</dbReference>
<name>A0A803LN03_CHEQI</name>
<dbReference type="SUPFAM" id="SSF81383">
    <property type="entry name" value="F-box domain"/>
    <property type="match status" value="1"/>
</dbReference>
<dbReference type="InterPro" id="IPR036047">
    <property type="entry name" value="F-box-like_dom_sf"/>
</dbReference>
<keyword evidence="3" id="KW-1185">Reference proteome</keyword>
<reference evidence="2" key="2">
    <citation type="submission" date="2021-03" db="UniProtKB">
        <authorList>
            <consortium name="EnsemblPlants"/>
        </authorList>
    </citation>
    <scope>IDENTIFICATION</scope>
</reference>
<reference evidence="2" key="1">
    <citation type="journal article" date="2017" name="Nature">
        <title>The genome of Chenopodium quinoa.</title>
        <authorList>
            <person name="Jarvis D.E."/>
            <person name="Ho Y.S."/>
            <person name="Lightfoot D.J."/>
            <person name="Schmoeckel S.M."/>
            <person name="Li B."/>
            <person name="Borm T.J.A."/>
            <person name="Ohyanagi H."/>
            <person name="Mineta K."/>
            <person name="Michell C.T."/>
            <person name="Saber N."/>
            <person name="Kharbatia N.M."/>
            <person name="Rupper R.R."/>
            <person name="Sharp A.R."/>
            <person name="Dally N."/>
            <person name="Boughton B.A."/>
            <person name="Woo Y.H."/>
            <person name="Gao G."/>
            <person name="Schijlen E.G.W.M."/>
            <person name="Guo X."/>
            <person name="Momin A.A."/>
            <person name="Negrao S."/>
            <person name="Al-Babili S."/>
            <person name="Gehring C."/>
            <person name="Roessner U."/>
            <person name="Jung C."/>
            <person name="Murphy K."/>
            <person name="Arold S.T."/>
            <person name="Gojobori T."/>
            <person name="van der Linden C.G."/>
            <person name="van Loo E.N."/>
            <person name="Jellen E.N."/>
            <person name="Maughan P.J."/>
            <person name="Tester M."/>
        </authorList>
    </citation>
    <scope>NUCLEOTIDE SEQUENCE [LARGE SCALE GENOMIC DNA]</scope>
    <source>
        <strain evidence="2">cv. PI 614886</strain>
    </source>
</reference>
<dbReference type="KEGG" id="cqi:110703083"/>
<accession>A0A803LN03</accession>